<comment type="caution">
    <text evidence="2">The sequence shown here is derived from an EMBL/GenBank/DDBJ whole genome shotgun (WGS) entry which is preliminary data.</text>
</comment>
<sequence>MKLRKGKVLELSKDAGKTPLKKPPDGQGIGKEKLQYRDIKVMATGTEMCFEYSGLAKEQTTIAVLMNKLKPNLRLFPNETVDVWWIKDSVSLEYIDNDTECEDFWYNGVVDDKGWLILSMQVRNKVEMNDSGTISVVEEISMPHRYLTPRKSPVVKTRISKSQMGSTRRSPRLAANSGMTECSTSRKKIDFIDIEDGEAYVPEDPQPTQASVVNNSDGMFDHDYWAEVCARASTVEESYMNSQQYMMSLWYNLVT</sequence>
<evidence type="ECO:0000256" key="1">
    <source>
        <dbReference type="SAM" id="MobiDB-lite"/>
    </source>
</evidence>
<dbReference type="Proteomes" id="UP001202328">
    <property type="component" value="Unassembled WGS sequence"/>
</dbReference>
<dbReference type="EMBL" id="JAJJMB010014053">
    <property type="protein sequence ID" value="KAI3863181.1"/>
    <property type="molecule type" value="Genomic_DNA"/>
</dbReference>
<keyword evidence="3" id="KW-1185">Reference proteome</keyword>
<evidence type="ECO:0000313" key="3">
    <source>
        <dbReference type="Proteomes" id="UP001202328"/>
    </source>
</evidence>
<name>A0AAD4S664_9MAGN</name>
<gene>
    <name evidence="2" type="ORF">MKW98_015639</name>
</gene>
<reference evidence="2" key="1">
    <citation type="submission" date="2022-04" db="EMBL/GenBank/DDBJ databases">
        <title>A functionally conserved STORR gene fusion in Papaver species that diverged 16.8 million years ago.</title>
        <authorList>
            <person name="Catania T."/>
        </authorList>
    </citation>
    <scope>NUCLEOTIDE SEQUENCE</scope>
    <source>
        <strain evidence="2">S-188037</strain>
    </source>
</reference>
<evidence type="ECO:0000313" key="2">
    <source>
        <dbReference type="EMBL" id="KAI3863181.1"/>
    </source>
</evidence>
<proteinExistence type="predicted"/>
<organism evidence="2 3">
    <name type="scientific">Papaver atlanticum</name>
    <dbReference type="NCBI Taxonomy" id="357466"/>
    <lineage>
        <taxon>Eukaryota</taxon>
        <taxon>Viridiplantae</taxon>
        <taxon>Streptophyta</taxon>
        <taxon>Embryophyta</taxon>
        <taxon>Tracheophyta</taxon>
        <taxon>Spermatophyta</taxon>
        <taxon>Magnoliopsida</taxon>
        <taxon>Ranunculales</taxon>
        <taxon>Papaveraceae</taxon>
        <taxon>Papaveroideae</taxon>
        <taxon>Papaver</taxon>
    </lineage>
</organism>
<feature type="region of interest" description="Disordered" evidence="1">
    <location>
        <begin position="159"/>
        <end position="179"/>
    </location>
</feature>
<protein>
    <submittedName>
        <fullName evidence="2">Uncharacterized protein</fullName>
    </submittedName>
</protein>
<accession>A0AAD4S664</accession>
<dbReference type="AlphaFoldDB" id="A0AAD4S664"/>